<evidence type="ECO:0000313" key="3">
    <source>
        <dbReference type="EMBL" id="MFC5293326.1"/>
    </source>
</evidence>
<feature type="domain" description="DUF2147" evidence="2">
    <location>
        <begin position="33"/>
        <end position="140"/>
    </location>
</feature>
<dbReference type="Pfam" id="PF09917">
    <property type="entry name" value="DUF2147"/>
    <property type="match status" value="1"/>
</dbReference>
<sequence length="141" mass="15193">MNSPRMRMAALLALLAGGLPLPALADPMAEIVGRWRDSDGESEIAIARCGAALCGRVVWLKQPRFDRFNPDPKLRARSLLGLQVLSGFRPDGASLLAGEGYNPADGKTYRTTLELAAPDSLVVRGCVLGGLICDDDTWTRR</sequence>
<dbReference type="RefSeq" id="WP_260349496.1">
    <property type="nucleotide sequence ID" value="NZ_JAOAOS010000017.1"/>
</dbReference>
<dbReference type="PANTHER" id="PTHR36919">
    <property type="entry name" value="BLR1215 PROTEIN"/>
    <property type="match status" value="1"/>
</dbReference>
<organism evidence="3 4">
    <name type="scientific">Bosea minatitlanensis</name>
    <dbReference type="NCBI Taxonomy" id="128782"/>
    <lineage>
        <taxon>Bacteria</taxon>
        <taxon>Pseudomonadati</taxon>
        <taxon>Pseudomonadota</taxon>
        <taxon>Alphaproteobacteria</taxon>
        <taxon>Hyphomicrobiales</taxon>
        <taxon>Boseaceae</taxon>
        <taxon>Bosea</taxon>
    </lineage>
</organism>
<dbReference type="InterPro" id="IPR019223">
    <property type="entry name" value="DUF2147"/>
</dbReference>
<reference evidence="4" key="1">
    <citation type="journal article" date="2019" name="Int. J. Syst. Evol. Microbiol.">
        <title>The Global Catalogue of Microorganisms (GCM) 10K type strain sequencing project: providing services to taxonomists for standard genome sequencing and annotation.</title>
        <authorList>
            <consortium name="The Broad Institute Genomics Platform"/>
            <consortium name="The Broad Institute Genome Sequencing Center for Infectious Disease"/>
            <person name="Wu L."/>
            <person name="Ma J."/>
        </authorList>
    </citation>
    <scope>NUCLEOTIDE SEQUENCE [LARGE SCALE GENOMIC DNA]</scope>
    <source>
        <strain evidence="4">CGMCC 1.15643</strain>
    </source>
</reference>
<gene>
    <name evidence="3" type="ORF">ACFPK2_10040</name>
</gene>
<feature type="chain" id="PRO_5047500644" evidence="1">
    <location>
        <begin position="26"/>
        <end position="141"/>
    </location>
</feature>
<keyword evidence="1" id="KW-0732">Signal</keyword>
<keyword evidence="4" id="KW-1185">Reference proteome</keyword>
<proteinExistence type="predicted"/>
<protein>
    <submittedName>
        <fullName evidence="3">DUF2147 domain-containing protein</fullName>
    </submittedName>
</protein>
<dbReference type="PANTHER" id="PTHR36919:SF2">
    <property type="entry name" value="BLL6627 PROTEIN"/>
    <property type="match status" value="1"/>
</dbReference>
<accession>A0ABW0F4C0</accession>
<evidence type="ECO:0000256" key="1">
    <source>
        <dbReference type="SAM" id="SignalP"/>
    </source>
</evidence>
<dbReference type="Gene3D" id="2.40.128.520">
    <property type="match status" value="1"/>
</dbReference>
<comment type="caution">
    <text evidence="3">The sequence shown here is derived from an EMBL/GenBank/DDBJ whole genome shotgun (WGS) entry which is preliminary data.</text>
</comment>
<feature type="signal peptide" evidence="1">
    <location>
        <begin position="1"/>
        <end position="25"/>
    </location>
</feature>
<dbReference type="Proteomes" id="UP001595976">
    <property type="component" value="Unassembled WGS sequence"/>
</dbReference>
<evidence type="ECO:0000259" key="2">
    <source>
        <dbReference type="Pfam" id="PF09917"/>
    </source>
</evidence>
<dbReference type="EMBL" id="JBHSLI010000003">
    <property type="protein sequence ID" value="MFC5293326.1"/>
    <property type="molecule type" value="Genomic_DNA"/>
</dbReference>
<evidence type="ECO:0000313" key="4">
    <source>
        <dbReference type="Proteomes" id="UP001595976"/>
    </source>
</evidence>
<name>A0ABW0F4C0_9HYPH</name>